<evidence type="ECO:0000313" key="3">
    <source>
        <dbReference type="Proteomes" id="UP000190162"/>
    </source>
</evidence>
<evidence type="ECO:0000256" key="1">
    <source>
        <dbReference type="SAM" id="SignalP"/>
    </source>
</evidence>
<reference evidence="3" key="1">
    <citation type="submission" date="2017-02" db="EMBL/GenBank/DDBJ databases">
        <authorList>
            <person name="Varghese N."/>
            <person name="Submissions S."/>
        </authorList>
    </citation>
    <scope>NUCLEOTIDE SEQUENCE [LARGE SCALE GENOMIC DNA]</scope>
    <source>
        <strain evidence="3">DSM 22720</strain>
    </source>
</reference>
<keyword evidence="3" id="KW-1185">Reference proteome</keyword>
<evidence type="ECO:0000313" key="2">
    <source>
        <dbReference type="EMBL" id="SKA44538.1"/>
    </source>
</evidence>
<dbReference type="Pfam" id="PF10082">
    <property type="entry name" value="BBP2_2"/>
    <property type="match status" value="1"/>
</dbReference>
<dbReference type="OrthoDB" id="5913083at2"/>
<dbReference type="EMBL" id="FUXU01000002">
    <property type="protein sequence ID" value="SKA44538.1"/>
    <property type="molecule type" value="Genomic_DNA"/>
</dbReference>
<dbReference type="Proteomes" id="UP000190162">
    <property type="component" value="Unassembled WGS sequence"/>
</dbReference>
<proteinExistence type="predicted"/>
<keyword evidence="1" id="KW-0732">Signal</keyword>
<protein>
    <recommendedName>
        <fullName evidence="4">Beta-barrel porin 2</fullName>
    </recommendedName>
</protein>
<name>A0A1T4TW28_9GAMM</name>
<dbReference type="AlphaFoldDB" id="A0A1T4TW28"/>
<evidence type="ECO:0008006" key="4">
    <source>
        <dbReference type="Google" id="ProtNLM"/>
    </source>
</evidence>
<feature type="chain" id="PRO_5012097542" description="Beta-barrel porin 2" evidence="1">
    <location>
        <begin position="21"/>
        <end position="404"/>
    </location>
</feature>
<organism evidence="2 3">
    <name type="scientific">Enterovibrio nigricans DSM 22720</name>
    <dbReference type="NCBI Taxonomy" id="1121868"/>
    <lineage>
        <taxon>Bacteria</taxon>
        <taxon>Pseudomonadati</taxon>
        <taxon>Pseudomonadota</taxon>
        <taxon>Gammaproteobacteria</taxon>
        <taxon>Vibrionales</taxon>
        <taxon>Vibrionaceae</taxon>
        <taxon>Enterovibrio</taxon>
    </lineage>
</organism>
<dbReference type="RefSeq" id="WP_078750745.1">
    <property type="nucleotide sequence ID" value="NZ_FUXU01000002.1"/>
</dbReference>
<feature type="signal peptide" evidence="1">
    <location>
        <begin position="1"/>
        <end position="20"/>
    </location>
</feature>
<sequence>MKQKNAGFYLLLFLPLSAFAVEPLPYQTDNGIDITPSLEMSVGHNDNVRRTENDTVSSPRFVISPKVIAQLETDRGAYQFDYRFDAFSYSNSNSSDDDFIDHRAHAAAFWMFDIRHRLRLDYVFRMTHEPRGTGLTEGISLAVDEPLRFNHQDINARYTYGAAGAKGRLVGIIGYEDKKYKDETFVRNSQVEETRYYDWEQPYLSGEFYYAFSSYFHAVTIARYETRSYQYIDPDPGYTRDSKNTFLYGGVEWEVTGKTTGNVLIGWQNKDFDDHRRSDFNGLSWRLNVSWAPTDYSELRFEGRDYARDPDIQGDYVQDQSVRLEWDHNWTPRFSSLVSTRYGINDYPGDFRKDKDTTLGLTLVYSLQRWWDISVGASHFNRDSTFNGYSYDQTLYFLGTEISL</sequence>
<dbReference type="InterPro" id="IPR018759">
    <property type="entry name" value="BBP2_2"/>
</dbReference>
<gene>
    <name evidence="2" type="ORF">SAMN02745132_00186</name>
</gene>
<accession>A0A1T4TW28</accession>